<reference evidence="1" key="1">
    <citation type="journal article" date="2015" name="Nature">
        <title>Complex archaea that bridge the gap between prokaryotes and eukaryotes.</title>
        <authorList>
            <person name="Spang A."/>
            <person name="Saw J.H."/>
            <person name="Jorgensen S.L."/>
            <person name="Zaremba-Niedzwiedzka K."/>
            <person name="Martijn J."/>
            <person name="Lind A.E."/>
            <person name="van Eijk R."/>
            <person name="Schleper C."/>
            <person name="Guy L."/>
            <person name="Ettema T.J."/>
        </authorList>
    </citation>
    <scope>NUCLEOTIDE SEQUENCE</scope>
</reference>
<gene>
    <name evidence="1" type="ORF">LCGC14_0394080</name>
</gene>
<organism evidence="1">
    <name type="scientific">marine sediment metagenome</name>
    <dbReference type="NCBI Taxonomy" id="412755"/>
    <lineage>
        <taxon>unclassified sequences</taxon>
        <taxon>metagenomes</taxon>
        <taxon>ecological metagenomes</taxon>
    </lineage>
</organism>
<comment type="caution">
    <text evidence="1">The sequence shown here is derived from an EMBL/GenBank/DDBJ whole genome shotgun (WGS) entry which is preliminary data.</text>
</comment>
<sequence length="289" mass="30684">MKRINKNRSSPNKCFVVVLLAALFLAYQFAPRVLYVGRPEVAMAVFGVRGTPSTINKDITWRDSKKIKFGTDGDCTLEYDGSDLVFTCTTSSSGISFDLADTTGTLIFDNKGNSGVTMIASGTLDFNPANLTFFGANVTSGAGQVAFDNAATPPTSLGIDSFALWSQDIATGQAAMFLMTESEGISSWNNLNGTTNRWGTQEDVADSGKVIMAAPSNGGFGFARLGDAEYALFTFTSAAAVTLISTSGANVGTTEDNDTTFNIYDNGTAVGFNNELGSTLNLFVMVWYD</sequence>
<dbReference type="AlphaFoldDB" id="A0A0F9W7P0"/>
<name>A0A0F9W7P0_9ZZZZ</name>
<protein>
    <submittedName>
        <fullName evidence="1">Uncharacterized protein</fullName>
    </submittedName>
</protein>
<dbReference type="EMBL" id="LAZR01000332">
    <property type="protein sequence ID" value="KKN74068.1"/>
    <property type="molecule type" value="Genomic_DNA"/>
</dbReference>
<evidence type="ECO:0000313" key="1">
    <source>
        <dbReference type="EMBL" id="KKN74068.1"/>
    </source>
</evidence>
<proteinExistence type="predicted"/>
<accession>A0A0F9W7P0</accession>